<evidence type="ECO:0000313" key="2">
    <source>
        <dbReference type="Proteomes" id="UP000018731"/>
    </source>
</evidence>
<dbReference type="EMBL" id="AZJI01000005">
    <property type="protein sequence ID" value="ETD23541.1"/>
    <property type="molecule type" value="Genomic_DNA"/>
</dbReference>
<dbReference type="RefSeq" id="WP_023928088.1">
    <property type="nucleotide sequence ID" value="NZ_KI669454.1"/>
</dbReference>
<sequence>MSKFTRFILGTATLAGVGYAGYKIKQHLDSQKAKPENEFLDYKELAIQEAGKAVSNALDTASEWVAKGYEKIFDEPFYGHCKQGKILTMTNEIARKSVCKHLGEKKLAPALIKEAEFTLAKHSRFDLGFLDNEQQDEADGLWDRGENIYNFIDAIYQLEAQCYEAHKAIVDFVSLARESSSIDCAKLDDLSRDYEVCDSKYDLCEIEEIALVNEASDSIKNACEKLATLKSSGENSSTHFSLDEALELALVLDSVIRDDFASGGRFCAKQVEALTEQLSA</sequence>
<accession>V8C9Z3</accession>
<dbReference type="AlphaFoldDB" id="V8C9Z3"/>
<comment type="caution">
    <text evidence="1">The sequence shown here is derived from an EMBL/GenBank/DDBJ whole genome shotgun (WGS) entry which is preliminary data.</text>
</comment>
<dbReference type="PATRIC" id="fig|1357400.3.peg.1798"/>
<keyword evidence="2" id="KW-1185">Reference proteome</keyword>
<dbReference type="STRING" id="1357400.HMPREF2086_01346"/>
<proteinExistence type="predicted"/>
<protein>
    <submittedName>
        <fullName evidence="1">Uncharacterized protein</fullName>
    </submittedName>
</protein>
<organism evidence="1 2">
    <name type="scientific">Helicobacter macacae MIT 99-5501</name>
    <dbReference type="NCBI Taxonomy" id="1357400"/>
    <lineage>
        <taxon>Bacteria</taxon>
        <taxon>Pseudomonadati</taxon>
        <taxon>Campylobacterota</taxon>
        <taxon>Epsilonproteobacteria</taxon>
        <taxon>Campylobacterales</taxon>
        <taxon>Helicobacteraceae</taxon>
        <taxon>Helicobacter</taxon>
    </lineage>
</organism>
<dbReference type="Proteomes" id="UP000018731">
    <property type="component" value="Unassembled WGS sequence"/>
</dbReference>
<reference evidence="1 2" key="1">
    <citation type="journal article" date="2014" name="Genome Announc.">
        <title>Draft genome sequences of six enterohepatic helicobacter species isolated from humans and one from rhesus macaques.</title>
        <authorList>
            <person name="Shen Z."/>
            <person name="Sheh A."/>
            <person name="Young S.K."/>
            <person name="Abouelliel A."/>
            <person name="Ward D.V."/>
            <person name="Earl A.M."/>
            <person name="Fox J.G."/>
        </authorList>
    </citation>
    <scope>NUCLEOTIDE SEQUENCE [LARGE SCALE GENOMIC DNA]</scope>
    <source>
        <strain evidence="1 2">MIT 99-5501</strain>
    </source>
</reference>
<dbReference type="HOGENOM" id="CLU_993131_0_0_7"/>
<name>V8C9Z3_9HELI</name>
<gene>
    <name evidence="1" type="ORF">HMPREF2086_01346</name>
</gene>
<evidence type="ECO:0000313" key="1">
    <source>
        <dbReference type="EMBL" id="ETD23541.1"/>
    </source>
</evidence>